<organism evidence="1 2">
    <name type="scientific">Bombilactobacillus apium</name>
    <dbReference type="NCBI Taxonomy" id="2675299"/>
    <lineage>
        <taxon>Bacteria</taxon>
        <taxon>Bacillati</taxon>
        <taxon>Bacillota</taxon>
        <taxon>Bacilli</taxon>
        <taxon>Lactobacillales</taxon>
        <taxon>Lactobacillaceae</taxon>
        <taxon>Bombilactobacillus</taxon>
    </lineage>
</organism>
<proteinExistence type="predicted"/>
<evidence type="ECO:0000313" key="1">
    <source>
        <dbReference type="EMBL" id="NVY96351.1"/>
    </source>
</evidence>
<reference evidence="1 2" key="1">
    <citation type="submission" date="2020-06" db="EMBL/GenBank/DDBJ databases">
        <authorList>
            <person name="Kang J."/>
        </authorList>
    </citation>
    <scope>NUCLEOTIDE SEQUENCE [LARGE SCALE GENOMIC DNA]</scope>
    <source>
        <strain evidence="1 2">DCY120</strain>
    </source>
</reference>
<protein>
    <submittedName>
        <fullName evidence="1">Uncharacterized protein</fullName>
    </submittedName>
</protein>
<evidence type="ECO:0000313" key="2">
    <source>
        <dbReference type="Proteomes" id="UP000563523"/>
    </source>
</evidence>
<name>A0A850R2W5_9LACO</name>
<keyword evidence="2" id="KW-1185">Reference proteome</keyword>
<comment type="caution">
    <text evidence="1">The sequence shown here is derived from an EMBL/GenBank/DDBJ whole genome shotgun (WGS) entry which is preliminary data.</text>
</comment>
<dbReference type="AlphaFoldDB" id="A0A850R2W5"/>
<dbReference type="EMBL" id="JABZEC010000003">
    <property type="protein sequence ID" value="NVY96351.1"/>
    <property type="molecule type" value="Genomic_DNA"/>
</dbReference>
<dbReference type="RefSeq" id="WP_176942514.1">
    <property type="nucleotide sequence ID" value="NZ_JABZEC010000003.1"/>
</dbReference>
<dbReference type="Proteomes" id="UP000563523">
    <property type="component" value="Unassembled WGS sequence"/>
</dbReference>
<gene>
    <name evidence="1" type="ORF">HU830_04080</name>
</gene>
<accession>A0A850R2W5</accession>
<sequence length="311" mass="35036">MQIADFASATQNLWQEVAAQVPGQLHFEFLDRKEDWLAFNQSGHRLTPTGNLQILLVRSANLDFTLQHELRHILWELNGWTKVSFPLSSSQPELDHQTQATALALVGCLEHYFILPQQVAAGELSPQVKAQLQAGLKRQLAQVKTNLVAQMFLYLDGLILEPETKLAPDNKNTAPVALSAAQKLFQVLTQRLQAQPLAWRRSLSAGLLAFNDFLQANGYQTLPLTEMVVLPPVLSPRQLRLQVRQVFQIKNLPFLSRQTGQPTPILVETNSQQNAGELILAANLKAENYQQLYQEPVTQFLQEQGLTYFPR</sequence>